<dbReference type="EC" id="2.7.7.7" evidence="20"/>
<keyword evidence="7 20" id="KW-0235">DNA replication</keyword>
<dbReference type="GeneID" id="37042415"/>
<dbReference type="InterPro" id="IPR006172">
    <property type="entry name" value="DNA-dir_DNA_pol_B"/>
</dbReference>
<evidence type="ECO:0000256" key="15">
    <source>
        <dbReference type="ARBA" id="ARBA00023004"/>
    </source>
</evidence>
<dbReference type="GO" id="GO:0006297">
    <property type="term" value="P:nucleotide-excision repair, DNA gap filling"/>
    <property type="evidence" value="ECO:0007669"/>
    <property type="project" value="TreeGrafter"/>
</dbReference>
<evidence type="ECO:0000256" key="11">
    <source>
        <dbReference type="ARBA" id="ARBA00022801"/>
    </source>
</evidence>
<dbReference type="Gene3D" id="3.90.1600.10">
    <property type="entry name" value="Palm domain of DNA polymerase"/>
    <property type="match status" value="1"/>
</dbReference>
<dbReference type="InterPro" id="IPR006133">
    <property type="entry name" value="DNA-dir_DNA_pol_B_exonuc"/>
</dbReference>
<dbReference type="GO" id="GO:0003677">
    <property type="term" value="F:DNA binding"/>
    <property type="evidence" value="ECO:0007669"/>
    <property type="project" value="UniProtKB-KW"/>
</dbReference>
<evidence type="ECO:0000256" key="20">
    <source>
        <dbReference type="RuleBase" id="RU000442"/>
    </source>
</evidence>
<keyword evidence="5 20" id="KW-0808">Transferase</keyword>
<dbReference type="FunFam" id="3.30.420.10:FF:000004">
    <property type="entry name" value="DNA polymerase"/>
    <property type="match status" value="1"/>
</dbReference>
<dbReference type="GO" id="GO:0003887">
    <property type="term" value="F:DNA-directed DNA polymerase activity"/>
    <property type="evidence" value="ECO:0007669"/>
    <property type="project" value="UniProtKB-KW"/>
</dbReference>
<feature type="domain" description="DNA-directed DNA polymerase family B exonuclease" evidence="22">
    <location>
        <begin position="212"/>
        <end position="445"/>
    </location>
</feature>
<dbReference type="FunFam" id="1.10.132.60:FF:000001">
    <property type="entry name" value="DNA polymerase"/>
    <property type="match status" value="1"/>
</dbReference>
<evidence type="ECO:0000256" key="2">
    <source>
        <dbReference type="ARBA" id="ARBA00004123"/>
    </source>
</evidence>
<gene>
    <name evidence="24" type="ORF">FA10DRAFT_264076</name>
</gene>
<keyword evidence="25" id="KW-1185">Reference proteome</keyword>
<evidence type="ECO:0000259" key="23">
    <source>
        <dbReference type="Pfam" id="PF14260"/>
    </source>
</evidence>
<keyword evidence="10 20" id="KW-0863">Zinc-finger</keyword>
<keyword evidence="4 20" id="KW-0004">4Fe-4S</keyword>
<evidence type="ECO:0000256" key="5">
    <source>
        <dbReference type="ARBA" id="ARBA00022679"/>
    </source>
</evidence>
<evidence type="ECO:0000256" key="10">
    <source>
        <dbReference type="ARBA" id="ARBA00022771"/>
    </source>
</evidence>
<dbReference type="Gene3D" id="1.10.132.60">
    <property type="entry name" value="DNA polymerase family B, C-terminal domain"/>
    <property type="match status" value="1"/>
</dbReference>
<keyword evidence="9 20" id="KW-0479">Metal-binding</keyword>
<dbReference type="GO" id="GO:0045004">
    <property type="term" value="P:DNA replication proofreading"/>
    <property type="evidence" value="ECO:0007669"/>
    <property type="project" value="TreeGrafter"/>
</dbReference>
<evidence type="ECO:0000259" key="21">
    <source>
        <dbReference type="Pfam" id="PF00136"/>
    </source>
</evidence>
<evidence type="ECO:0000256" key="6">
    <source>
        <dbReference type="ARBA" id="ARBA00022695"/>
    </source>
</evidence>
<keyword evidence="18 20" id="KW-0539">Nucleus</keyword>
<dbReference type="SMART" id="SM00486">
    <property type="entry name" value="POLBc"/>
    <property type="match status" value="1"/>
</dbReference>
<evidence type="ECO:0000313" key="24">
    <source>
        <dbReference type="EMBL" id="PWN93424.1"/>
    </source>
</evidence>
<keyword evidence="16 20" id="KW-0411">Iron-sulfur</keyword>
<dbReference type="GO" id="GO:0008270">
    <property type="term" value="F:zinc ion binding"/>
    <property type="evidence" value="ECO:0007669"/>
    <property type="project" value="UniProtKB-KW"/>
</dbReference>
<dbReference type="CDD" id="cd05777">
    <property type="entry name" value="DNA_polB_delta_exo"/>
    <property type="match status" value="1"/>
</dbReference>
<dbReference type="Pfam" id="PF03104">
    <property type="entry name" value="DNA_pol_B_exo1"/>
    <property type="match status" value="1"/>
</dbReference>
<dbReference type="Pfam" id="PF14260">
    <property type="entry name" value="zf-C4pol"/>
    <property type="match status" value="1"/>
</dbReference>
<dbReference type="InterPro" id="IPR012337">
    <property type="entry name" value="RNaseH-like_sf"/>
</dbReference>
<dbReference type="Gene3D" id="3.30.342.10">
    <property type="entry name" value="DNA Polymerase, chain B, domain 1"/>
    <property type="match status" value="1"/>
</dbReference>
<reference evidence="24 25" key="1">
    <citation type="journal article" date="2018" name="Mol. Biol. Evol.">
        <title>Broad Genomic Sampling Reveals a Smut Pathogenic Ancestry of the Fungal Clade Ustilaginomycotina.</title>
        <authorList>
            <person name="Kijpornyongpan T."/>
            <person name="Mondo S.J."/>
            <person name="Barry K."/>
            <person name="Sandor L."/>
            <person name="Lee J."/>
            <person name="Lipzen A."/>
            <person name="Pangilinan J."/>
            <person name="LaButti K."/>
            <person name="Hainaut M."/>
            <person name="Henrissat B."/>
            <person name="Grigoriev I.V."/>
            <person name="Spatafora J.W."/>
            <person name="Aime M.C."/>
        </authorList>
    </citation>
    <scope>NUCLEOTIDE SEQUENCE [LARGE SCALE GENOMIC DNA]</scope>
    <source>
        <strain evidence="24 25">MCA 4198</strain>
    </source>
</reference>
<keyword evidence="14 20" id="KW-0239">DNA-directed DNA polymerase</keyword>
<keyword evidence="12 20" id="KW-0862">Zinc</keyword>
<dbReference type="InterPro" id="IPR017964">
    <property type="entry name" value="DNA-dir_DNA_pol_B_CS"/>
</dbReference>
<dbReference type="GO" id="GO:0051539">
    <property type="term" value="F:4 iron, 4 sulfur cluster binding"/>
    <property type="evidence" value="ECO:0007669"/>
    <property type="project" value="UniProtKB-KW"/>
</dbReference>
<dbReference type="PANTHER" id="PTHR10322:SF23">
    <property type="entry name" value="DNA POLYMERASE DELTA CATALYTIC SUBUNIT"/>
    <property type="match status" value="1"/>
</dbReference>
<dbReference type="PANTHER" id="PTHR10322">
    <property type="entry name" value="DNA POLYMERASE CATALYTIC SUBUNIT"/>
    <property type="match status" value="1"/>
</dbReference>
<protein>
    <recommendedName>
        <fullName evidence="20">DNA polymerase</fullName>
        <ecNumber evidence="20">2.7.7.7</ecNumber>
    </recommendedName>
</protein>
<sequence length="1069" mass="120423">MVPVPTEITNMVDGVMSAKKPVTKKRRTTTKGGTDVAEPVSFAETLIKLKEEAEAAGSSGTSEDLWPRPELDRIDPEIDSIVFQQIDIEESGMPGQVPAISIYGVTAKGNSVRAHVHGFLPYFFIHAPRNFQQNHCRDFQNHLNTLFGHRAVQEVSLCSKKSLMNYTGSENVAFLKITVSDQRGLPKVRGALERGEVSFRDFFTSGESLLSYENIAYSLRFMIDLKIVGMNWLEIKAGHYKLREEQRKTALTQIELDCEPDAIVSYAPEGEWQKIAPLRIMSFDIECAGRKGVFPEPQEDPVIQIAAMVTRQGEPAPFIKNVFTLNSCSPIVGSQVLSFDREVDLLEAWAHFVQICDPDVVIGYNIANFDFPYLLDRAKALKATKFPYLGREKGTKTEAKDTHFSSKAYGTRDSKHTELQGRIQLDLLDVMRRDHKLRSYSLNSVSFEFLGEQKEDVHHSLITELQNGGPEARRRLAVYCLKDAYLPQRLMDKLMCFINYIEMARVTGVPFNYLLSRGQQIKVVSQLFRKANEENYLVPSLKGEGTDDQYEGATVLEPKQGYYDKPVATLDFASLYPSIMMAHNLCYTTLLNKATIDRLGLVKDKDYVMTPNNNYFVKSEVRKGLLPIVLEDLLSARKRAKADLKKETDPFKRAVLDGRQLALKISANSVYGFTGATVGKLPCLEISMSVTAYGRKMIEATKAQVESQYTIANGYENDAEVIYGDTDSVMVKFGTDNLKRAMELGAEAAANVSNTFTKPIKLEFEKCYFPYLLISKKRYAGLYWTNADKYDKMDTKGIETVRRDNCRLVQTLIDTCLRKMLIDRDVKGAEEFVKRTISDLLQNKVDMSQLVISKQLAKADYAAKQAHTELAERMRKRDPGSAPALGDRVPFVIVKGAKGAAAYERSEDPLYVLEHGVPVDSRYYLDNQLSKPLMRIFEPIMGVKANTLLNGPHTRVVQNATSNVGALMKFAVKQETCLGCRTPLKDPKQPVCDRCRPRVHEIYAQKLVASSQADIEWARMWTTCQRCAGTVATDVLCTNSDCVIFFRRKRAQKDAEEASKTLSRFDVSW</sequence>
<evidence type="ECO:0000256" key="7">
    <source>
        <dbReference type="ARBA" id="ARBA00022705"/>
    </source>
</evidence>
<evidence type="ECO:0000256" key="9">
    <source>
        <dbReference type="ARBA" id="ARBA00022723"/>
    </source>
</evidence>
<dbReference type="CDD" id="cd05533">
    <property type="entry name" value="POLBc_delta"/>
    <property type="match status" value="1"/>
</dbReference>
<evidence type="ECO:0000256" key="19">
    <source>
        <dbReference type="ARBA" id="ARBA00049244"/>
    </source>
</evidence>
<dbReference type="RefSeq" id="XP_025380622.1">
    <property type="nucleotide sequence ID" value="XM_025520499.1"/>
</dbReference>
<dbReference type="GO" id="GO:0043625">
    <property type="term" value="C:delta DNA polymerase complex"/>
    <property type="evidence" value="ECO:0007669"/>
    <property type="project" value="TreeGrafter"/>
</dbReference>
<evidence type="ECO:0000256" key="14">
    <source>
        <dbReference type="ARBA" id="ARBA00022932"/>
    </source>
</evidence>
<dbReference type="InterPro" id="IPR006134">
    <property type="entry name" value="DNA-dir_DNA_pol_B_multi_dom"/>
</dbReference>
<dbReference type="NCBIfam" id="TIGR00592">
    <property type="entry name" value="pol2"/>
    <property type="match status" value="1"/>
</dbReference>
<comment type="catalytic activity">
    <reaction evidence="19 20">
        <text>DNA(n) + a 2'-deoxyribonucleoside 5'-triphosphate = DNA(n+1) + diphosphate</text>
        <dbReference type="Rhea" id="RHEA:22508"/>
        <dbReference type="Rhea" id="RHEA-COMP:17339"/>
        <dbReference type="Rhea" id="RHEA-COMP:17340"/>
        <dbReference type="ChEBI" id="CHEBI:33019"/>
        <dbReference type="ChEBI" id="CHEBI:61560"/>
        <dbReference type="ChEBI" id="CHEBI:173112"/>
        <dbReference type="EC" id="2.7.7.7"/>
    </reaction>
</comment>
<dbReference type="InterPro" id="IPR025687">
    <property type="entry name" value="Znf-C4pol"/>
</dbReference>
<comment type="subcellular location">
    <subcellularLocation>
        <location evidence="2 20">Nucleus</location>
    </subcellularLocation>
</comment>
<feature type="domain" description="C4-type zinc-finger of DNA polymerase delta" evidence="23">
    <location>
        <begin position="977"/>
        <end position="1048"/>
    </location>
</feature>
<dbReference type="STRING" id="215250.A0A316YXE6"/>
<keyword evidence="8" id="KW-0540">Nuclease</keyword>
<keyword evidence="6 20" id="KW-0548">Nucleotidyltransferase</keyword>
<keyword evidence="13" id="KW-0269">Exonuclease</keyword>
<dbReference type="GO" id="GO:0000166">
    <property type="term" value="F:nucleotide binding"/>
    <property type="evidence" value="ECO:0007669"/>
    <property type="project" value="InterPro"/>
</dbReference>
<dbReference type="FunFam" id="1.10.287.690:FF:000001">
    <property type="entry name" value="DNA polymerase"/>
    <property type="match status" value="1"/>
</dbReference>
<dbReference type="FunCoup" id="A0A316YXE6">
    <property type="interactions" value="494"/>
</dbReference>
<dbReference type="SUPFAM" id="SSF53098">
    <property type="entry name" value="Ribonuclease H-like"/>
    <property type="match status" value="1"/>
</dbReference>
<dbReference type="EMBL" id="KZ819634">
    <property type="protein sequence ID" value="PWN93424.1"/>
    <property type="molecule type" value="Genomic_DNA"/>
</dbReference>
<evidence type="ECO:0000256" key="8">
    <source>
        <dbReference type="ARBA" id="ARBA00022722"/>
    </source>
</evidence>
<evidence type="ECO:0000256" key="3">
    <source>
        <dbReference type="ARBA" id="ARBA00005755"/>
    </source>
</evidence>
<dbReference type="GO" id="GO:0008296">
    <property type="term" value="F:3'-5'-DNA exonuclease activity"/>
    <property type="evidence" value="ECO:0007669"/>
    <property type="project" value="TreeGrafter"/>
</dbReference>
<dbReference type="InterPro" id="IPR050240">
    <property type="entry name" value="DNA_pol_type-B"/>
</dbReference>
<name>A0A316YXE6_9BASI</name>
<keyword evidence="11" id="KW-0378">Hydrolase</keyword>
<dbReference type="PRINTS" id="PR00106">
    <property type="entry name" value="DNAPOLB"/>
</dbReference>
<dbReference type="InterPro" id="IPR023211">
    <property type="entry name" value="DNA_pol_palm_dom_sf"/>
</dbReference>
<comment type="similarity">
    <text evidence="3 20">Belongs to the DNA polymerase type-B family.</text>
</comment>
<dbReference type="InterPro" id="IPR036397">
    <property type="entry name" value="RNaseH_sf"/>
</dbReference>
<feature type="domain" description="DNA-directed DNA polymerase family B multifunctional" evidence="21">
    <location>
        <begin position="509"/>
        <end position="940"/>
    </location>
</feature>
<evidence type="ECO:0000259" key="22">
    <source>
        <dbReference type="Pfam" id="PF03104"/>
    </source>
</evidence>
<keyword evidence="17 20" id="KW-0238">DNA-binding</keyword>
<accession>A0A316YXE6</accession>
<evidence type="ECO:0000256" key="12">
    <source>
        <dbReference type="ARBA" id="ARBA00022833"/>
    </source>
</evidence>
<dbReference type="Gene3D" id="3.30.420.10">
    <property type="entry name" value="Ribonuclease H-like superfamily/Ribonuclease H"/>
    <property type="match status" value="1"/>
</dbReference>
<dbReference type="InParanoid" id="A0A316YXE6"/>
<dbReference type="GO" id="GO:0006287">
    <property type="term" value="P:base-excision repair, gap-filling"/>
    <property type="evidence" value="ECO:0007669"/>
    <property type="project" value="TreeGrafter"/>
</dbReference>
<dbReference type="InterPro" id="IPR043502">
    <property type="entry name" value="DNA/RNA_pol_sf"/>
</dbReference>
<dbReference type="Pfam" id="PF00136">
    <property type="entry name" value="DNA_pol_B"/>
    <property type="match status" value="1"/>
</dbReference>
<dbReference type="OrthoDB" id="2414538at2759"/>
<dbReference type="AlphaFoldDB" id="A0A316YXE6"/>
<evidence type="ECO:0000256" key="16">
    <source>
        <dbReference type="ARBA" id="ARBA00023014"/>
    </source>
</evidence>
<evidence type="ECO:0000256" key="13">
    <source>
        <dbReference type="ARBA" id="ARBA00022839"/>
    </source>
</evidence>
<evidence type="ECO:0000256" key="17">
    <source>
        <dbReference type="ARBA" id="ARBA00023125"/>
    </source>
</evidence>
<comment type="cofactor">
    <cofactor evidence="1 20">
        <name>[4Fe-4S] cluster</name>
        <dbReference type="ChEBI" id="CHEBI:49883"/>
    </cofactor>
</comment>
<dbReference type="Proteomes" id="UP000245768">
    <property type="component" value="Unassembled WGS sequence"/>
</dbReference>
<organism evidence="24 25">
    <name type="scientific">Acaromyces ingoldii</name>
    <dbReference type="NCBI Taxonomy" id="215250"/>
    <lineage>
        <taxon>Eukaryota</taxon>
        <taxon>Fungi</taxon>
        <taxon>Dikarya</taxon>
        <taxon>Basidiomycota</taxon>
        <taxon>Ustilaginomycotina</taxon>
        <taxon>Exobasidiomycetes</taxon>
        <taxon>Exobasidiales</taxon>
        <taxon>Cryptobasidiaceae</taxon>
        <taxon>Acaromyces</taxon>
    </lineage>
</organism>
<keyword evidence="15 20" id="KW-0408">Iron</keyword>
<evidence type="ECO:0000256" key="18">
    <source>
        <dbReference type="ARBA" id="ARBA00023242"/>
    </source>
</evidence>
<dbReference type="InterPro" id="IPR042087">
    <property type="entry name" value="DNA_pol_B_thumb"/>
</dbReference>
<evidence type="ECO:0000256" key="4">
    <source>
        <dbReference type="ARBA" id="ARBA00022485"/>
    </source>
</evidence>
<dbReference type="Gene3D" id="1.10.287.690">
    <property type="entry name" value="Helix hairpin bin"/>
    <property type="match status" value="1"/>
</dbReference>
<evidence type="ECO:0000256" key="1">
    <source>
        <dbReference type="ARBA" id="ARBA00001966"/>
    </source>
</evidence>
<dbReference type="PROSITE" id="PS00116">
    <property type="entry name" value="DNA_POLYMERASE_B"/>
    <property type="match status" value="1"/>
</dbReference>
<proteinExistence type="inferred from homology"/>
<evidence type="ECO:0000313" key="25">
    <source>
        <dbReference type="Proteomes" id="UP000245768"/>
    </source>
</evidence>
<dbReference type="SUPFAM" id="SSF56672">
    <property type="entry name" value="DNA/RNA polymerases"/>
    <property type="match status" value="1"/>
</dbReference>